<organism evidence="7 8">
    <name type="scientific">Pomacea canaliculata</name>
    <name type="common">Golden apple snail</name>
    <dbReference type="NCBI Taxonomy" id="400727"/>
    <lineage>
        <taxon>Eukaryota</taxon>
        <taxon>Metazoa</taxon>
        <taxon>Spiralia</taxon>
        <taxon>Lophotrochozoa</taxon>
        <taxon>Mollusca</taxon>
        <taxon>Gastropoda</taxon>
        <taxon>Caenogastropoda</taxon>
        <taxon>Architaenioglossa</taxon>
        <taxon>Ampullarioidea</taxon>
        <taxon>Ampullariidae</taxon>
        <taxon>Pomacea</taxon>
    </lineage>
</organism>
<proteinExistence type="predicted"/>
<dbReference type="SUPFAM" id="SSF57440">
    <property type="entry name" value="Kringle-like"/>
    <property type="match status" value="2"/>
</dbReference>
<dbReference type="PROSITE" id="PS50070">
    <property type="entry name" value="KRINGLE_2"/>
    <property type="match status" value="2"/>
</dbReference>
<dbReference type="PANTHER" id="PTHR24261">
    <property type="entry name" value="PLASMINOGEN-RELATED"/>
    <property type="match status" value="1"/>
</dbReference>
<feature type="domain" description="Sushi" evidence="6">
    <location>
        <begin position="50"/>
        <end position="109"/>
    </location>
</feature>
<protein>
    <recommendedName>
        <fullName evidence="9">Kringle domain-containing protein</fullName>
    </recommendedName>
</protein>
<dbReference type="EMBL" id="PZQS01000012">
    <property type="protein sequence ID" value="PVD20480.1"/>
    <property type="molecule type" value="Genomic_DNA"/>
</dbReference>
<evidence type="ECO:0000313" key="8">
    <source>
        <dbReference type="Proteomes" id="UP000245119"/>
    </source>
</evidence>
<keyword evidence="1 3" id="KW-0420">Kringle</keyword>
<evidence type="ECO:0000256" key="3">
    <source>
        <dbReference type="PROSITE-ProRule" id="PRU00121"/>
    </source>
</evidence>
<dbReference type="OrthoDB" id="5917794at2759"/>
<dbReference type="InterPro" id="IPR050759">
    <property type="entry name" value="Serine_protease_kringle"/>
</dbReference>
<keyword evidence="8" id="KW-1185">Reference proteome</keyword>
<dbReference type="InterPro" id="IPR000436">
    <property type="entry name" value="Sushi_SCR_CCP_dom"/>
</dbReference>
<feature type="domain" description="Kringle" evidence="5">
    <location>
        <begin position="184"/>
        <end position="265"/>
    </location>
</feature>
<dbReference type="AlphaFoldDB" id="A0A2T7NH35"/>
<keyword evidence="2 4" id="KW-1015">Disulfide bond</keyword>
<keyword evidence="4" id="KW-0768">Sushi</keyword>
<comment type="caution">
    <text evidence="7">The sequence shown here is derived from an EMBL/GenBank/DDBJ whole genome shotgun (WGS) entry which is preliminary data.</text>
</comment>
<evidence type="ECO:0000259" key="5">
    <source>
        <dbReference type="PROSITE" id="PS50070"/>
    </source>
</evidence>
<evidence type="ECO:0000259" key="6">
    <source>
        <dbReference type="PROSITE" id="PS50923"/>
    </source>
</evidence>
<evidence type="ECO:0000256" key="1">
    <source>
        <dbReference type="ARBA" id="ARBA00022572"/>
    </source>
</evidence>
<feature type="domain" description="Sushi" evidence="6">
    <location>
        <begin position="345"/>
        <end position="406"/>
    </location>
</feature>
<dbReference type="Gene3D" id="2.40.20.10">
    <property type="entry name" value="Plasminogen Kringle 4"/>
    <property type="match status" value="2"/>
</dbReference>
<dbReference type="PROSITE" id="PS50923">
    <property type="entry name" value="SUSHI"/>
    <property type="match status" value="2"/>
</dbReference>
<dbReference type="InterPro" id="IPR038178">
    <property type="entry name" value="Kringle_sf"/>
</dbReference>
<dbReference type="Proteomes" id="UP000245119">
    <property type="component" value="Linkage Group LG12"/>
</dbReference>
<accession>A0A2T7NH35</accession>
<dbReference type="STRING" id="400727.A0A2T7NH35"/>
<dbReference type="InterPro" id="IPR000001">
    <property type="entry name" value="Kringle"/>
</dbReference>
<reference evidence="7 8" key="1">
    <citation type="submission" date="2018-04" db="EMBL/GenBank/DDBJ databases">
        <title>The genome of golden apple snail Pomacea canaliculata provides insight into stress tolerance and invasive adaptation.</title>
        <authorList>
            <person name="Liu C."/>
            <person name="Liu B."/>
            <person name="Ren Y."/>
            <person name="Zhang Y."/>
            <person name="Wang H."/>
            <person name="Li S."/>
            <person name="Jiang F."/>
            <person name="Yin L."/>
            <person name="Zhang G."/>
            <person name="Qian W."/>
            <person name="Fan W."/>
        </authorList>
    </citation>
    <scope>NUCLEOTIDE SEQUENCE [LARGE SCALE GENOMIC DNA]</scope>
    <source>
        <strain evidence="7">SZHN2017</strain>
        <tissue evidence="7">Muscle</tissue>
    </source>
</reference>
<name>A0A2T7NH35_POMCA</name>
<sequence length="615" mass="68514">MRSPNAEVKSAGMNLNLSTQSFFHVHPSCHGQHSDEVCVAKTPSCLCFAVNCGSPRDETGTRVNYTTSNSLDTASYQCNADYETETQTPNITCNEELGMWSQSTLHCCANKTYPVSNTTRLLPPSDSNNDPENAIDSSLDTYVTLTDNMKWLVNLSSDGSWVEVMRVTLTLRLSTQETPYPCLLTSSGVENSRNISDSSYKKPCQAWDLCNNCSNTTNYFPVDNGLTAAANFCDNLRRRDSNWCDLVPWGLTPTDRRDNCSLPDCVNINLRTPYINQKGAPTSNTCAARYYIVDAYNSTEMKVNCERPNDRPSFGHALEIEVDILPPNVSLHLMHVEVCGRDYTGGCGRPLGYWGLETVNRSEDSIRYTEVTYRCRDDWHHMGGPLVSSCLEHRQWTEPDLSQCTDLPNLAEDAKQNDSGSAGIQSTGDGCYLMSSTCTLTLLLNRSVEVAAVVFTLTNSVECLQTDKGYDYKGHLNITVSGRSCHAWNELSPEKHNYTSPSYFPDISLDSVGNNCRNPNRLREDGATYTGDIAFTKTGNSCVSQLRWTDQSSRQRFMRHHYYRQPGYAKCRNPIASQAAPWCYTNNGQPELCDIPTCRKSVCLTITRLGVCVGT</sequence>
<gene>
    <name evidence="7" type="ORF">C0Q70_18636</name>
</gene>
<feature type="domain" description="Kringle" evidence="5">
    <location>
        <begin position="468"/>
        <end position="598"/>
    </location>
</feature>
<dbReference type="SMART" id="SM00032">
    <property type="entry name" value="CCP"/>
    <property type="match status" value="2"/>
</dbReference>
<dbReference type="Pfam" id="PF00051">
    <property type="entry name" value="Kringle"/>
    <property type="match status" value="2"/>
</dbReference>
<evidence type="ECO:0008006" key="9">
    <source>
        <dbReference type="Google" id="ProtNLM"/>
    </source>
</evidence>
<evidence type="ECO:0000256" key="4">
    <source>
        <dbReference type="PROSITE-ProRule" id="PRU00302"/>
    </source>
</evidence>
<evidence type="ECO:0000256" key="2">
    <source>
        <dbReference type="ARBA" id="ARBA00023157"/>
    </source>
</evidence>
<dbReference type="SMART" id="SM00130">
    <property type="entry name" value="KR"/>
    <property type="match status" value="2"/>
</dbReference>
<evidence type="ECO:0000313" key="7">
    <source>
        <dbReference type="EMBL" id="PVD20480.1"/>
    </source>
</evidence>
<dbReference type="InterPro" id="IPR013806">
    <property type="entry name" value="Kringle-like"/>
</dbReference>
<dbReference type="PANTHER" id="PTHR24261:SF7">
    <property type="entry name" value="KRINGLE DOMAIN-CONTAINING PROTEIN"/>
    <property type="match status" value="1"/>
</dbReference>
<feature type="disulfide bond" evidence="4">
    <location>
        <begin position="347"/>
        <end position="390"/>
    </location>
</feature>
<comment type="caution">
    <text evidence="3">Lacks conserved residue(s) required for the propagation of feature annotation.</text>
</comment>